<feature type="transmembrane region" description="Helical" evidence="1">
    <location>
        <begin position="121"/>
        <end position="144"/>
    </location>
</feature>
<keyword evidence="1" id="KW-0812">Transmembrane</keyword>
<name>A0A1T5LN21_9GAMM</name>
<gene>
    <name evidence="2" type="ORF">SAMN06296058_2783</name>
</gene>
<feature type="transmembrane region" description="Helical" evidence="1">
    <location>
        <begin position="60"/>
        <end position="82"/>
    </location>
</feature>
<evidence type="ECO:0000313" key="2">
    <source>
        <dbReference type="EMBL" id="SKC77356.1"/>
    </source>
</evidence>
<feature type="transmembrane region" description="Helical" evidence="1">
    <location>
        <begin position="188"/>
        <end position="207"/>
    </location>
</feature>
<organism evidence="2 3">
    <name type="scientific">Pseudoxanthomonas indica</name>
    <dbReference type="NCBI Taxonomy" id="428993"/>
    <lineage>
        <taxon>Bacteria</taxon>
        <taxon>Pseudomonadati</taxon>
        <taxon>Pseudomonadota</taxon>
        <taxon>Gammaproteobacteria</taxon>
        <taxon>Lysobacterales</taxon>
        <taxon>Lysobacteraceae</taxon>
        <taxon>Pseudoxanthomonas</taxon>
    </lineage>
</organism>
<keyword evidence="3" id="KW-1185">Reference proteome</keyword>
<dbReference type="InterPro" id="IPR018750">
    <property type="entry name" value="DUF2306_membrane"/>
</dbReference>
<evidence type="ECO:0000313" key="3">
    <source>
        <dbReference type="Proteomes" id="UP000190341"/>
    </source>
</evidence>
<dbReference type="RefSeq" id="WP_079725102.1">
    <property type="nucleotide sequence ID" value="NZ_BMCL01000001.1"/>
</dbReference>
<dbReference type="STRING" id="428993.SAMN06296058_2783"/>
<protein>
    <submittedName>
        <fullName evidence="2">Predicted membrane protein</fullName>
    </submittedName>
</protein>
<evidence type="ECO:0000256" key="1">
    <source>
        <dbReference type="SAM" id="Phobius"/>
    </source>
</evidence>
<reference evidence="2 3" key="1">
    <citation type="submission" date="2017-02" db="EMBL/GenBank/DDBJ databases">
        <authorList>
            <person name="Peterson S.W."/>
        </authorList>
    </citation>
    <scope>NUCLEOTIDE SEQUENCE [LARGE SCALE GENOMIC DNA]</scope>
    <source>
        <strain evidence="2 3">P15</strain>
    </source>
</reference>
<dbReference type="EMBL" id="FUZV01000002">
    <property type="protein sequence ID" value="SKC77356.1"/>
    <property type="molecule type" value="Genomic_DNA"/>
</dbReference>
<keyword evidence="1" id="KW-1133">Transmembrane helix</keyword>
<accession>A0A1T5LN21</accession>
<feature type="transmembrane region" description="Helical" evidence="1">
    <location>
        <begin position="94"/>
        <end position="115"/>
    </location>
</feature>
<feature type="transmembrane region" description="Helical" evidence="1">
    <location>
        <begin position="20"/>
        <end position="40"/>
    </location>
</feature>
<dbReference type="Proteomes" id="UP000190341">
    <property type="component" value="Unassembled WGS sequence"/>
</dbReference>
<proteinExistence type="predicted"/>
<feature type="transmembrane region" description="Helical" evidence="1">
    <location>
        <begin position="156"/>
        <end position="176"/>
    </location>
</feature>
<sequence length="235" mass="26062">MSPSREEVASPQGQSLLTRVLLALALIALAAWCVDFLISVHAKYRHVAPATYTMFWTRRAWLWTHLAGGTLAIVLGLVQFLTQWPRAFSRVHRWTGRGYLAGILIASTGAVGLIATSPAPFAIRMAFAATAWAWLSTSLIGLVAIRRGQVQKHRRWMTRAWLVTLAPITFRLVIHTPGVMTLADPPDVIAMMLWVSWALPLLLFEIGRRSWALWHRRRAGQAQAGLSRAADAGPV</sequence>
<dbReference type="AlphaFoldDB" id="A0A1T5LN21"/>
<keyword evidence="1" id="KW-0472">Membrane</keyword>
<dbReference type="Pfam" id="PF10067">
    <property type="entry name" value="DUF2306"/>
    <property type="match status" value="1"/>
</dbReference>